<evidence type="ECO:0000259" key="5">
    <source>
        <dbReference type="PROSITE" id="PS50043"/>
    </source>
</evidence>
<dbReference type="CDD" id="cd06170">
    <property type="entry name" value="LuxR_C_like"/>
    <property type="match status" value="1"/>
</dbReference>
<evidence type="ECO:0000256" key="2">
    <source>
        <dbReference type="ARBA" id="ARBA00023125"/>
    </source>
</evidence>
<evidence type="ECO:0000313" key="6">
    <source>
        <dbReference type="EMBL" id="SFC00175.1"/>
    </source>
</evidence>
<dbReference type="EMBL" id="FOLL01000003">
    <property type="protein sequence ID" value="SFC00175.1"/>
    <property type="molecule type" value="Genomic_DNA"/>
</dbReference>
<feature type="transmembrane region" description="Helical" evidence="4">
    <location>
        <begin position="45"/>
        <end position="63"/>
    </location>
</feature>
<evidence type="ECO:0000313" key="7">
    <source>
        <dbReference type="Proteomes" id="UP000199577"/>
    </source>
</evidence>
<keyword evidence="3" id="KW-0804">Transcription</keyword>
<keyword evidence="1" id="KW-0805">Transcription regulation</keyword>
<dbReference type="InterPro" id="IPR016032">
    <property type="entry name" value="Sig_transdc_resp-reg_C-effctor"/>
</dbReference>
<dbReference type="Proteomes" id="UP000199577">
    <property type="component" value="Unassembled WGS sequence"/>
</dbReference>
<name>A0A1I1FLJ1_9SPHI</name>
<dbReference type="PANTHER" id="PTHR44688:SF16">
    <property type="entry name" value="DNA-BINDING TRANSCRIPTIONAL ACTIVATOR DEVR_DOSR"/>
    <property type="match status" value="1"/>
</dbReference>
<protein>
    <submittedName>
        <fullName evidence="6">Regulatory protein, luxR family</fullName>
    </submittedName>
</protein>
<organism evidence="6 7">
    <name type="scientific">Parapedobacter composti</name>
    <dbReference type="NCBI Taxonomy" id="623281"/>
    <lineage>
        <taxon>Bacteria</taxon>
        <taxon>Pseudomonadati</taxon>
        <taxon>Bacteroidota</taxon>
        <taxon>Sphingobacteriia</taxon>
        <taxon>Sphingobacteriales</taxon>
        <taxon>Sphingobacteriaceae</taxon>
        <taxon>Parapedobacter</taxon>
    </lineage>
</organism>
<keyword evidence="7" id="KW-1185">Reference proteome</keyword>
<sequence>MAFFNKLIPSKSKSLFLYGATLAFLVFALKWLQWKYLIVQNSLDIYVGVVAVFFTLMGIWIAMQLTKPKIKQVVIEKEVYLPQPETSTIDENALQKLDLTAREYEVLQLLAKGYSNADIADRLFLSVSTVKTHVSNLFIKMDVKSRTQAADKAKRLRILA</sequence>
<dbReference type="PRINTS" id="PR00038">
    <property type="entry name" value="HTHLUXR"/>
</dbReference>
<dbReference type="PROSITE" id="PS00622">
    <property type="entry name" value="HTH_LUXR_1"/>
    <property type="match status" value="1"/>
</dbReference>
<feature type="domain" description="HTH luxR-type" evidence="5">
    <location>
        <begin position="92"/>
        <end position="157"/>
    </location>
</feature>
<dbReference type="SUPFAM" id="SSF46894">
    <property type="entry name" value="C-terminal effector domain of the bipartite response regulators"/>
    <property type="match status" value="1"/>
</dbReference>
<accession>A0A1I1FLJ1</accession>
<evidence type="ECO:0000256" key="1">
    <source>
        <dbReference type="ARBA" id="ARBA00023015"/>
    </source>
</evidence>
<evidence type="ECO:0000256" key="4">
    <source>
        <dbReference type="SAM" id="Phobius"/>
    </source>
</evidence>
<feature type="transmembrane region" description="Helical" evidence="4">
    <location>
        <begin position="15"/>
        <end position="33"/>
    </location>
</feature>
<dbReference type="STRING" id="623281.SAMN05421747_10336"/>
<dbReference type="SMART" id="SM00421">
    <property type="entry name" value="HTH_LUXR"/>
    <property type="match status" value="1"/>
</dbReference>
<proteinExistence type="predicted"/>
<dbReference type="GO" id="GO:0003677">
    <property type="term" value="F:DNA binding"/>
    <property type="evidence" value="ECO:0007669"/>
    <property type="project" value="UniProtKB-KW"/>
</dbReference>
<dbReference type="RefSeq" id="WP_090972207.1">
    <property type="nucleotide sequence ID" value="NZ_FOLL01000003.1"/>
</dbReference>
<keyword evidence="4" id="KW-0472">Membrane</keyword>
<dbReference type="OrthoDB" id="9807565at2"/>
<dbReference type="InterPro" id="IPR000792">
    <property type="entry name" value="Tscrpt_reg_LuxR_C"/>
</dbReference>
<keyword evidence="4" id="KW-0812">Transmembrane</keyword>
<keyword evidence="4" id="KW-1133">Transmembrane helix</keyword>
<dbReference type="PANTHER" id="PTHR44688">
    <property type="entry name" value="DNA-BINDING TRANSCRIPTIONAL ACTIVATOR DEVR_DOSR"/>
    <property type="match status" value="1"/>
</dbReference>
<dbReference type="PROSITE" id="PS50043">
    <property type="entry name" value="HTH_LUXR_2"/>
    <property type="match status" value="1"/>
</dbReference>
<dbReference type="InterPro" id="IPR036388">
    <property type="entry name" value="WH-like_DNA-bd_sf"/>
</dbReference>
<keyword evidence="2" id="KW-0238">DNA-binding</keyword>
<evidence type="ECO:0000256" key="3">
    <source>
        <dbReference type="ARBA" id="ARBA00023163"/>
    </source>
</evidence>
<dbReference type="GO" id="GO:0006355">
    <property type="term" value="P:regulation of DNA-templated transcription"/>
    <property type="evidence" value="ECO:0007669"/>
    <property type="project" value="InterPro"/>
</dbReference>
<dbReference type="Gene3D" id="1.10.10.10">
    <property type="entry name" value="Winged helix-like DNA-binding domain superfamily/Winged helix DNA-binding domain"/>
    <property type="match status" value="1"/>
</dbReference>
<dbReference type="AlphaFoldDB" id="A0A1I1FLJ1"/>
<dbReference type="Pfam" id="PF00196">
    <property type="entry name" value="GerE"/>
    <property type="match status" value="1"/>
</dbReference>
<reference evidence="6 7" key="1">
    <citation type="submission" date="2016-10" db="EMBL/GenBank/DDBJ databases">
        <authorList>
            <person name="de Groot N.N."/>
        </authorList>
    </citation>
    <scope>NUCLEOTIDE SEQUENCE [LARGE SCALE GENOMIC DNA]</scope>
    <source>
        <strain evidence="6 7">DSM 22900</strain>
    </source>
</reference>
<gene>
    <name evidence="6" type="ORF">SAMN05421747_10336</name>
</gene>